<dbReference type="InParanoid" id="H3GLL9"/>
<feature type="domain" description="Glycoside hydrolase family 5 C-terminal" evidence="5">
    <location>
        <begin position="59"/>
        <end position="144"/>
    </location>
</feature>
<sequence>MSSSPVKTTHTQTTVKKTLVHSGGPGEATKTTTTTKTYVFTSEAGEEVVLDLKDAATTRPHARRIHGSVIASEFTQSSSTFVFEYSSEGAGASEPTEIFVPYIHFPGGYRVTASDGHCAIEKHEGYDIIKHEHDSHAHKHRVVVEKTKKVVAQPSRFTWEGHSNVPVYVALAVAIVTPYLAW</sequence>
<dbReference type="HOGENOM" id="CLU_1589631_0_0_1"/>
<reference evidence="6" key="2">
    <citation type="submission" date="2015-06" db="UniProtKB">
        <authorList>
            <consortium name="EnsemblProtists"/>
        </authorList>
    </citation>
    <scope>IDENTIFICATION</scope>
    <source>
        <strain evidence="6">Pr102</strain>
    </source>
</reference>
<keyword evidence="2" id="KW-0378">Hydrolase</keyword>
<evidence type="ECO:0000313" key="7">
    <source>
        <dbReference type="Proteomes" id="UP000005238"/>
    </source>
</evidence>
<evidence type="ECO:0000313" key="6">
    <source>
        <dbReference type="EnsemblProtists" id="Phyra77294"/>
    </source>
</evidence>
<dbReference type="Proteomes" id="UP000005238">
    <property type="component" value="Unassembled WGS sequence"/>
</dbReference>
<dbReference type="PANTHER" id="PTHR31308:SF5">
    <property type="entry name" value="ERGOSTERYL-BETA-GLUCOSIDASE"/>
    <property type="match status" value="1"/>
</dbReference>
<dbReference type="STRING" id="164328.H3GLL9"/>
<dbReference type="GO" id="GO:0004553">
    <property type="term" value="F:hydrolase activity, hydrolyzing O-glycosyl compounds"/>
    <property type="evidence" value="ECO:0007669"/>
    <property type="project" value="UniProtKB-ARBA"/>
</dbReference>
<dbReference type="AlphaFoldDB" id="H3GLL9"/>
<organism evidence="6 7">
    <name type="scientific">Phytophthora ramorum</name>
    <name type="common">Sudden oak death agent</name>
    <dbReference type="NCBI Taxonomy" id="164328"/>
    <lineage>
        <taxon>Eukaryota</taxon>
        <taxon>Sar</taxon>
        <taxon>Stramenopiles</taxon>
        <taxon>Oomycota</taxon>
        <taxon>Peronosporomycetes</taxon>
        <taxon>Peronosporales</taxon>
        <taxon>Peronosporaceae</taxon>
        <taxon>Phytophthora</taxon>
    </lineage>
</organism>
<feature type="compositionally biased region" description="Low complexity" evidence="4">
    <location>
        <begin position="1"/>
        <end position="17"/>
    </location>
</feature>
<dbReference type="eggNOG" id="ENOG502RE9I">
    <property type="taxonomic scope" value="Eukaryota"/>
</dbReference>
<dbReference type="OrthoDB" id="1887033at2759"/>
<keyword evidence="3" id="KW-0326">Glycosidase</keyword>
<evidence type="ECO:0000256" key="4">
    <source>
        <dbReference type="SAM" id="MobiDB-lite"/>
    </source>
</evidence>
<dbReference type="OMA" id="DGHCAIE"/>
<dbReference type="PANTHER" id="PTHR31308">
    <property type="match status" value="1"/>
</dbReference>
<evidence type="ECO:0000259" key="5">
    <source>
        <dbReference type="Pfam" id="PF18564"/>
    </source>
</evidence>
<dbReference type="EMBL" id="DS566020">
    <property type="status" value="NOT_ANNOTATED_CDS"/>
    <property type="molecule type" value="Genomic_DNA"/>
</dbReference>
<evidence type="ECO:0000256" key="3">
    <source>
        <dbReference type="ARBA" id="ARBA00023295"/>
    </source>
</evidence>
<dbReference type="InterPro" id="IPR041036">
    <property type="entry name" value="GH5_C"/>
</dbReference>
<dbReference type="InterPro" id="IPR052066">
    <property type="entry name" value="Glycosphingolipid_Hydrolases"/>
</dbReference>
<dbReference type="Pfam" id="PF18564">
    <property type="entry name" value="Glyco_hydro_5_C"/>
    <property type="match status" value="1"/>
</dbReference>
<dbReference type="GeneID" id="94216881"/>
<name>H3GLL9_PHYRM</name>
<comment type="similarity">
    <text evidence="1">Belongs to the glycosyl hydrolase 5 (cellulase A) family.</text>
</comment>
<dbReference type="InterPro" id="IPR013780">
    <property type="entry name" value="Glyco_hydro_b"/>
</dbReference>
<reference evidence="7" key="1">
    <citation type="journal article" date="2006" name="Science">
        <title>Phytophthora genome sequences uncover evolutionary origins and mechanisms of pathogenesis.</title>
        <authorList>
            <person name="Tyler B.M."/>
            <person name="Tripathy S."/>
            <person name="Zhang X."/>
            <person name="Dehal P."/>
            <person name="Jiang R.H."/>
            <person name="Aerts A."/>
            <person name="Arredondo F.D."/>
            <person name="Baxter L."/>
            <person name="Bensasson D."/>
            <person name="Beynon J.L."/>
            <person name="Chapman J."/>
            <person name="Damasceno C.M."/>
            <person name="Dorrance A.E."/>
            <person name="Dou D."/>
            <person name="Dickerman A.W."/>
            <person name="Dubchak I.L."/>
            <person name="Garbelotto M."/>
            <person name="Gijzen M."/>
            <person name="Gordon S.G."/>
            <person name="Govers F."/>
            <person name="Grunwald N.J."/>
            <person name="Huang W."/>
            <person name="Ivors K.L."/>
            <person name="Jones R.W."/>
            <person name="Kamoun S."/>
            <person name="Krampis K."/>
            <person name="Lamour K.H."/>
            <person name="Lee M.K."/>
            <person name="McDonald W.H."/>
            <person name="Medina M."/>
            <person name="Meijer H.J."/>
            <person name="Nordberg E.K."/>
            <person name="Maclean D.J."/>
            <person name="Ospina-Giraldo M.D."/>
            <person name="Morris P.F."/>
            <person name="Phuntumart V."/>
            <person name="Putnam N.H."/>
            <person name="Rash S."/>
            <person name="Rose J.K."/>
            <person name="Sakihama Y."/>
            <person name="Salamov A.A."/>
            <person name="Savidor A."/>
            <person name="Scheuring C.F."/>
            <person name="Smith B.M."/>
            <person name="Sobral B.W."/>
            <person name="Terry A."/>
            <person name="Torto-Alalibo T.A."/>
            <person name="Win J."/>
            <person name="Xu Z."/>
            <person name="Zhang H."/>
            <person name="Grigoriev I.V."/>
            <person name="Rokhsar D.S."/>
            <person name="Boore J.L."/>
        </authorList>
    </citation>
    <scope>NUCLEOTIDE SEQUENCE [LARGE SCALE GENOMIC DNA]</scope>
    <source>
        <strain evidence="7">Pr102</strain>
    </source>
</reference>
<accession>H3GLL9</accession>
<evidence type="ECO:0000256" key="2">
    <source>
        <dbReference type="ARBA" id="ARBA00022801"/>
    </source>
</evidence>
<evidence type="ECO:0000256" key="1">
    <source>
        <dbReference type="ARBA" id="ARBA00005641"/>
    </source>
</evidence>
<protein>
    <recommendedName>
        <fullName evidence="5">Glycoside hydrolase family 5 C-terminal domain-containing protein</fullName>
    </recommendedName>
</protein>
<proteinExistence type="inferred from homology"/>
<dbReference type="GO" id="GO:1901135">
    <property type="term" value="P:carbohydrate derivative metabolic process"/>
    <property type="evidence" value="ECO:0007669"/>
    <property type="project" value="UniProtKB-ARBA"/>
</dbReference>
<dbReference type="Gene3D" id="2.60.40.1180">
    <property type="entry name" value="Golgi alpha-mannosidase II"/>
    <property type="match status" value="1"/>
</dbReference>
<keyword evidence="7" id="KW-1185">Reference proteome</keyword>
<feature type="region of interest" description="Disordered" evidence="4">
    <location>
        <begin position="1"/>
        <end position="31"/>
    </location>
</feature>
<dbReference type="VEuPathDB" id="FungiDB:KRP22_13491"/>
<dbReference type="VEuPathDB" id="FungiDB:KRP23_10680"/>
<dbReference type="RefSeq" id="XP_067741430.1">
    <property type="nucleotide sequence ID" value="XM_067881158.1"/>
</dbReference>
<dbReference type="EnsemblProtists" id="Phyra77294">
    <property type="protein sequence ID" value="Phyra77294"/>
    <property type="gene ID" value="Phyra77294"/>
</dbReference>